<accession>A0A9D2MYP9</accession>
<sequence>MDAAVPAGGLGQAVLDAAALADGLGQAASDAAALAGDLGQAASDAAALADGLGQAALDAAALAGGPHLIGYFPSKRNPDASPFVPPSDHCLYTLLILGIHIQLD</sequence>
<dbReference type="EMBL" id="DWWT01000005">
    <property type="protein sequence ID" value="HJC04891.1"/>
    <property type="molecule type" value="Genomic_DNA"/>
</dbReference>
<protein>
    <submittedName>
        <fullName evidence="1">Uncharacterized protein</fullName>
    </submittedName>
</protein>
<organism evidence="1 2">
    <name type="scientific">Candidatus Enterocloster excrementipullorum</name>
    <dbReference type="NCBI Taxonomy" id="2838559"/>
    <lineage>
        <taxon>Bacteria</taxon>
        <taxon>Bacillati</taxon>
        <taxon>Bacillota</taxon>
        <taxon>Clostridia</taxon>
        <taxon>Lachnospirales</taxon>
        <taxon>Lachnospiraceae</taxon>
        <taxon>Enterocloster</taxon>
    </lineage>
</organism>
<reference evidence="1" key="1">
    <citation type="journal article" date="2021" name="PeerJ">
        <title>Extensive microbial diversity within the chicken gut microbiome revealed by metagenomics and culture.</title>
        <authorList>
            <person name="Gilroy R."/>
            <person name="Ravi A."/>
            <person name="Getino M."/>
            <person name="Pursley I."/>
            <person name="Horton D.L."/>
            <person name="Alikhan N.F."/>
            <person name="Baker D."/>
            <person name="Gharbi K."/>
            <person name="Hall N."/>
            <person name="Watson M."/>
            <person name="Adriaenssens E.M."/>
            <person name="Foster-Nyarko E."/>
            <person name="Jarju S."/>
            <person name="Secka A."/>
            <person name="Antonio M."/>
            <person name="Oren A."/>
            <person name="Chaudhuri R.R."/>
            <person name="La Ragione R."/>
            <person name="Hildebrand F."/>
            <person name="Pallen M.J."/>
        </authorList>
    </citation>
    <scope>NUCLEOTIDE SEQUENCE</scope>
    <source>
        <strain evidence="1">CHK180-15479</strain>
    </source>
</reference>
<dbReference type="Proteomes" id="UP000823910">
    <property type="component" value="Unassembled WGS sequence"/>
</dbReference>
<gene>
    <name evidence="1" type="ORF">H9704_01840</name>
</gene>
<proteinExistence type="predicted"/>
<evidence type="ECO:0000313" key="1">
    <source>
        <dbReference type="EMBL" id="HJC04891.1"/>
    </source>
</evidence>
<evidence type="ECO:0000313" key="2">
    <source>
        <dbReference type="Proteomes" id="UP000823910"/>
    </source>
</evidence>
<name>A0A9D2MYP9_9FIRM</name>
<dbReference type="AlphaFoldDB" id="A0A9D2MYP9"/>
<comment type="caution">
    <text evidence="1">The sequence shown here is derived from an EMBL/GenBank/DDBJ whole genome shotgun (WGS) entry which is preliminary data.</text>
</comment>
<reference evidence="1" key="2">
    <citation type="submission" date="2021-04" db="EMBL/GenBank/DDBJ databases">
        <authorList>
            <person name="Gilroy R."/>
        </authorList>
    </citation>
    <scope>NUCLEOTIDE SEQUENCE</scope>
    <source>
        <strain evidence="1">CHK180-15479</strain>
    </source>
</reference>